<dbReference type="InterPro" id="IPR036412">
    <property type="entry name" value="HAD-like_sf"/>
</dbReference>
<dbReference type="SUPFAM" id="SSF56784">
    <property type="entry name" value="HAD-like"/>
    <property type="match status" value="1"/>
</dbReference>
<dbReference type="InterPro" id="IPR001757">
    <property type="entry name" value="P_typ_ATPase"/>
</dbReference>
<evidence type="ECO:0000256" key="16">
    <source>
        <dbReference type="ARBA" id="ARBA00023065"/>
    </source>
</evidence>
<dbReference type="Gene3D" id="2.70.150.10">
    <property type="entry name" value="Calcium-transporting ATPase, cytoplasmic transduction domain A"/>
    <property type="match status" value="1"/>
</dbReference>
<evidence type="ECO:0000256" key="19">
    <source>
        <dbReference type="ARBA" id="ARBA00033239"/>
    </source>
</evidence>
<keyword evidence="8" id="KW-0677">Repeat</keyword>
<dbReference type="Pfam" id="PF00403">
    <property type="entry name" value="HMA"/>
    <property type="match status" value="2"/>
</dbReference>
<dbReference type="SUPFAM" id="SSF55008">
    <property type="entry name" value="HMA, heavy metal-associated domain"/>
    <property type="match status" value="2"/>
</dbReference>
<keyword evidence="6 21" id="KW-0812">Transmembrane</keyword>
<keyword evidence="15" id="KW-0186">Copper</keyword>
<keyword evidence="16" id="KW-0406">Ion transport</keyword>
<evidence type="ECO:0000256" key="2">
    <source>
        <dbReference type="ARBA" id="ARBA00006024"/>
    </source>
</evidence>
<dbReference type="InterPro" id="IPR006121">
    <property type="entry name" value="HMA_dom"/>
</dbReference>
<dbReference type="FunFam" id="2.70.150.10:FF:000002">
    <property type="entry name" value="Copper-transporting ATPase 1, putative"/>
    <property type="match status" value="1"/>
</dbReference>
<dbReference type="AlphaFoldDB" id="A0A9W6DEG2"/>
<evidence type="ECO:0000256" key="5">
    <source>
        <dbReference type="ARBA" id="ARBA00022448"/>
    </source>
</evidence>
<feature type="transmembrane region" description="Helical" evidence="21">
    <location>
        <begin position="761"/>
        <end position="782"/>
    </location>
</feature>
<keyword evidence="21" id="KW-1003">Cell membrane</keyword>
<evidence type="ECO:0000256" key="12">
    <source>
        <dbReference type="ARBA" id="ARBA00022842"/>
    </source>
</evidence>
<dbReference type="Gene3D" id="3.40.50.1000">
    <property type="entry name" value="HAD superfamily/HAD-like"/>
    <property type="match status" value="1"/>
</dbReference>
<evidence type="ECO:0000256" key="10">
    <source>
        <dbReference type="ARBA" id="ARBA00022796"/>
    </source>
</evidence>
<comment type="similarity">
    <text evidence="2 21">Belongs to the cation transport ATPase (P-type) (TC 3.A.3) family. Type IB subfamily.</text>
</comment>
<dbReference type="InterPro" id="IPR027256">
    <property type="entry name" value="P-typ_ATPase_IB"/>
</dbReference>
<evidence type="ECO:0000256" key="3">
    <source>
        <dbReference type="ARBA" id="ARBA00012517"/>
    </source>
</evidence>
<dbReference type="PANTHER" id="PTHR43520:SF8">
    <property type="entry name" value="P-TYPE CU(+) TRANSPORTER"/>
    <property type="match status" value="1"/>
</dbReference>
<dbReference type="CDD" id="cd02094">
    <property type="entry name" value="P-type_ATPase_Cu-like"/>
    <property type="match status" value="1"/>
</dbReference>
<dbReference type="GO" id="GO:0043682">
    <property type="term" value="F:P-type divalent copper transporter activity"/>
    <property type="evidence" value="ECO:0007669"/>
    <property type="project" value="TreeGrafter"/>
</dbReference>
<dbReference type="GO" id="GO:0055070">
    <property type="term" value="P:copper ion homeostasis"/>
    <property type="evidence" value="ECO:0007669"/>
    <property type="project" value="TreeGrafter"/>
</dbReference>
<comment type="caution">
    <text evidence="23">The sequence shown here is derived from an EMBL/GenBank/DDBJ whole genome shotgun (WGS) entry which is preliminary data.</text>
</comment>
<evidence type="ECO:0000256" key="9">
    <source>
        <dbReference type="ARBA" id="ARBA00022741"/>
    </source>
</evidence>
<dbReference type="SFLD" id="SFLDF00027">
    <property type="entry name" value="p-type_atpase"/>
    <property type="match status" value="1"/>
</dbReference>
<evidence type="ECO:0000256" key="21">
    <source>
        <dbReference type="RuleBase" id="RU362081"/>
    </source>
</evidence>
<evidence type="ECO:0000256" key="8">
    <source>
        <dbReference type="ARBA" id="ARBA00022737"/>
    </source>
</evidence>
<dbReference type="FunFam" id="3.40.50.1000:FF:000031">
    <property type="entry name" value="Probable copper-transporting ATPase HMA5"/>
    <property type="match status" value="1"/>
</dbReference>
<dbReference type="EMBL" id="BRLB01000001">
    <property type="protein sequence ID" value="GKX27544.1"/>
    <property type="molecule type" value="Genomic_DNA"/>
</dbReference>
<evidence type="ECO:0000256" key="11">
    <source>
        <dbReference type="ARBA" id="ARBA00022840"/>
    </source>
</evidence>
<dbReference type="InterPro" id="IPR036163">
    <property type="entry name" value="HMA_dom_sf"/>
</dbReference>
<keyword evidence="11 21" id="KW-0067">ATP-binding</keyword>
<evidence type="ECO:0000256" key="15">
    <source>
        <dbReference type="ARBA" id="ARBA00023008"/>
    </source>
</evidence>
<evidence type="ECO:0000256" key="18">
    <source>
        <dbReference type="ARBA" id="ARBA00029719"/>
    </source>
</evidence>
<dbReference type="PROSITE" id="PS00154">
    <property type="entry name" value="ATPASE_E1_E2"/>
    <property type="match status" value="1"/>
</dbReference>
<feature type="transmembrane region" description="Helical" evidence="21">
    <location>
        <begin position="264"/>
        <end position="283"/>
    </location>
</feature>
<evidence type="ECO:0000256" key="4">
    <source>
        <dbReference type="ARBA" id="ARBA00015102"/>
    </source>
</evidence>
<dbReference type="FunFam" id="3.30.70.100:FF:000005">
    <property type="entry name" value="Copper-exporting P-type ATPase A"/>
    <property type="match status" value="1"/>
</dbReference>
<keyword evidence="7 21" id="KW-0479">Metal-binding</keyword>
<organism evidence="23 24">
    <name type="scientific">Vallitalea longa</name>
    <dbReference type="NCBI Taxonomy" id="2936439"/>
    <lineage>
        <taxon>Bacteria</taxon>
        <taxon>Bacillati</taxon>
        <taxon>Bacillota</taxon>
        <taxon>Clostridia</taxon>
        <taxon>Lachnospirales</taxon>
        <taxon>Vallitaleaceae</taxon>
        <taxon>Vallitalea</taxon>
    </lineage>
</organism>
<feature type="transmembrane region" description="Helical" evidence="21">
    <location>
        <begin position="199"/>
        <end position="217"/>
    </location>
</feature>
<dbReference type="InterPro" id="IPR017969">
    <property type="entry name" value="Heavy-metal-associated_CS"/>
</dbReference>
<feature type="domain" description="HMA" evidence="22">
    <location>
        <begin position="75"/>
        <end position="141"/>
    </location>
</feature>
<keyword evidence="17 21" id="KW-0472">Membrane</keyword>
<feature type="transmembrane region" description="Helical" evidence="21">
    <location>
        <begin position="238"/>
        <end position="258"/>
    </location>
</feature>
<dbReference type="PRINTS" id="PR00119">
    <property type="entry name" value="CATATPASE"/>
</dbReference>
<dbReference type="PRINTS" id="PR00943">
    <property type="entry name" value="CUATPASE"/>
</dbReference>
<evidence type="ECO:0000313" key="24">
    <source>
        <dbReference type="Proteomes" id="UP001144256"/>
    </source>
</evidence>
<accession>A0A9W6DEG2</accession>
<dbReference type="PRINTS" id="PR00942">
    <property type="entry name" value="CUATPASEI"/>
</dbReference>
<evidence type="ECO:0000256" key="17">
    <source>
        <dbReference type="ARBA" id="ARBA00023136"/>
    </source>
</evidence>
<keyword evidence="24" id="KW-1185">Reference proteome</keyword>
<dbReference type="InterPro" id="IPR059000">
    <property type="entry name" value="ATPase_P-type_domA"/>
</dbReference>
<dbReference type="NCBIfam" id="TIGR01525">
    <property type="entry name" value="ATPase-IB_hvy"/>
    <property type="match status" value="1"/>
</dbReference>
<feature type="transmembrane region" description="Helical" evidence="21">
    <location>
        <begin position="448"/>
        <end position="469"/>
    </location>
</feature>
<name>A0A9W6DEG2_9FIRM</name>
<dbReference type="NCBIfam" id="TIGR00003">
    <property type="entry name" value="copper ion binding protein"/>
    <property type="match status" value="2"/>
</dbReference>
<dbReference type="FunFam" id="3.30.70.100:FF:000001">
    <property type="entry name" value="ATPase copper transporting beta"/>
    <property type="match status" value="1"/>
</dbReference>
<protein>
    <recommendedName>
        <fullName evidence="4">Copper-exporting P-type ATPase</fullName>
        <ecNumber evidence="3">7.2.2.8</ecNumber>
    </recommendedName>
    <alternativeName>
        <fullName evidence="18">Copper-exporting P-type ATPase A</fullName>
    </alternativeName>
    <alternativeName>
        <fullName evidence="19">Cu(+)-exporting ATPase</fullName>
    </alternativeName>
</protein>
<keyword evidence="13" id="KW-1278">Translocase</keyword>
<feature type="transmembrane region" description="Helical" evidence="21">
    <location>
        <begin position="168"/>
        <end position="193"/>
    </location>
</feature>
<dbReference type="EC" id="7.2.2.8" evidence="3"/>
<dbReference type="GO" id="GO:0005507">
    <property type="term" value="F:copper ion binding"/>
    <property type="evidence" value="ECO:0007669"/>
    <property type="project" value="InterPro"/>
</dbReference>
<evidence type="ECO:0000256" key="7">
    <source>
        <dbReference type="ARBA" id="ARBA00022723"/>
    </source>
</evidence>
<feature type="transmembrane region" description="Helical" evidence="21">
    <location>
        <begin position="420"/>
        <end position="442"/>
    </location>
</feature>
<dbReference type="InterPro" id="IPR023298">
    <property type="entry name" value="ATPase_P-typ_TM_dom_sf"/>
</dbReference>
<dbReference type="InterPro" id="IPR018303">
    <property type="entry name" value="ATPase_P-typ_P_site"/>
</dbReference>
<dbReference type="NCBIfam" id="TIGR01494">
    <property type="entry name" value="ATPase_P-type"/>
    <property type="match status" value="1"/>
</dbReference>
<keyword evidence="9 21" id="KW-0547">Nucleotide-binding</keyword>
<keyword evidence="14 21" id="KW-1133">Transmembrane helix</keyword>
<dbReference type="GO" id="GO:0016887">
    <property type="term" value="F:ATP hydrolysis activity"/>
    <property type="evidence" value="ECO:0007669"/>
    <property type="project" value="InterPro"/>
</dbReference>
<dbReference type="GO" id="GO:0005886">
    <property type="term" value="C:plasma membrane"/>
    <property type="evidence" value="ECO:0007669"/>
    <property type="project" value="UniProtKB-SubCell"/>
</dbReference>
<dbReference type="GO" id="GO:0005524">
    <property type="term" value="F:ATP binding"/>
    <property type="evidence" value="ECO:0007669"/>
    <property type="project" value="UniProtKB-UniRule"/>
</dbReference>
<dbReference type="SFLD" id="SFLDS00003">
    <property type="entry name" value="Haloacid_Dehalogenase"/>
    <property type="match status" value="1"/>
</dbReference>
<dbReference type="PROSITE" id="PS50846">
    <property type="entry name" value="HMA_2"/>
    <property type="match status" value="2"/>
</dbReference>
<evidence type="ECO:0000256" key="6">
    <source>
        <dbReference type="ARBA" id="ARBA00022692"/>
    </source>
</evidence>
<dbReference type="SUPFAM" id="SSF81653">
    <property type="entry name" value="Calcium ATPase, transduction domain A"/>
    <property type="match status" value="1"/>
</dbReference>
<dbReference type="CDD" id="cd00371">
    <property type="entry name" value="HMA"/>
    <property type="match status" value="2"/>
</dbReference>
<dbReference type="SUPFAM" id="SSF81665">
    <property type="entry name" value="Calcium ATPase, transmembrane domain M"/>
    <property type="match status" value="1"/>
</dbReference>
<feature type="domain" description="HMA" evidence="22">
    <location>
        <begin position="3"/>
        <end position="69"/>
    </location>
</feature>
<dbReference type="NCBIfam" id="TIGR01511">
    <property type="entry name" value="ATPase-IB1_Cu"/>
    <property type="match status" value="1"/>
</dbReference>
<comment type="subcellular location">
    <subcellularLocation>
        <location evidence="1">Cell membrane</location>
        <topology evidence="1">Multi-pass membrane protein</topology>
    </subcellularLocation>
</comment>
<sequence length="818" mass="88132">MLVKTTYNIDGMNCAACSSTVERVTRKLKGVSSVSVNINTKKMLIEYDSDVVTKETIFNTVKKAGFTPSDDYEEKSVTIPIEGMHCAACASAIEKEINKLEGILEISINVLTNKAYVRYDVKEVRLSEIKKAIIKAGFTPHEIEKGSINEGDDTEDRKQKKMWFRLKIAIGFVIPLLYISMGHMMGLPIPSFINPDVEPLNFAIAQFVLLTPIVIVGRYFYTRGFKSLFTGHPNMDSLIAVGTSAAIIYGIVATYQIGRGQVHYVHDLYIESAGTIIALIMLGKSLEHRSKGKASQAIKKLIGLRPKEAVVLHGEEEIKMPIDEVEIGDIVLVKPGESVPVDGKVIEGKSSVDESMISGESMPVEKTVGTKVVGASINKNGLLKVKTTKVGAETALAKIIKLVEQAQSSKAPIAKLADIISGYFVPIVIIIALVSAAIWYISSSNLEVTLKVFISVLVIACPCALGLATPTAIMVGTGKGADEGVLIKSGVALETAHKIDTIVFDKTGTITEGKPEVTDLVINEHDEREILKLIASAEKGSEHPLGEAIVNKATEDGIDLNSSISDFASISGQGIKANIEGKELLLGNEKMMNQFNIENYDIEKSQELASQGKTPMFIAIDGNYTGIVAVADTVKKDSKKAIKHLRDMGIKVAMITGDHQKTAEAIAEQVGIDMVIAEVLPEDKSREVKTLQDKGYRVAMVGDGINDAPALAQADIGLAIGSGTDVAMESADIVLMKDSIVDVIKAIELSKKTIRNIKENLFWAFGYNTLGIPVAAGILTLFDGPLLNPMIAAAAMSLSSVSVVTNALRLRNVKLYDI</sequence>
<evidence type="ECO:0000256" key="1">
    <source>
        <dbReference type="ARBA" id="ARBA00004651"/>
    </source>
</evidence>
<dbReference type="InterPro" id="IPR023214">
    <property type="entry name" value="HAD_sf"/>
</dbReference>
<evidence type="ECO:0000256" key="20">
    <source>
        <dbReference type="ARBA" id="ARBA00049289"/>
    </source>
</evidence>
<evidence type="ECO:0000259" key="22">
    <source>
        <dbReference type="PROSITE" id="PS50846"/>
    </source>
</evidence>
<dbReference type="PANTHER" id="PTHR43520">
    <property type="entry name" value="ATP7, ISOFORM B"/>
    <property type="match status" value="1"/>
</dbReference>
<dbReference type="InterPro" id="IPR023299">
    <property type="entry name" value="ATPase_P-typ_cyto_dom_N"/>
</dbReference>
<comment type="catalytic activity">
    <reaction evidence="20">
        <text>Cu(+)(in) + ATP + H2O = Cu(+)(out) + ADP + phosphate + H(+)</text>
        <dbReference type="Rhea" id="RHEA:25792"/>
        <dbReference type="ChEBI" id="CHEBI:15377"/>
        <dbReference type="ChEBI" id="CHEBI:15378"/>
        <dbReference type="ChEBI" id="CHEBI:30616"/>
        <dbReference type="ChEBI" id="CHEBI:43474"/>
        <dbReference type="ChEBI" id="CHEBI:49552"/>
        <dbReference type="ChEBI" id="CHEBI:456216"/>
        <dbReference type="EC" id="7.2.2.8"/>
    </reaction>
</comment>
<dbReference type="InterPro" id="IPR044492">
    <property type="entry name" value="P_typ_ATPase_HD_dom"/>
</dbReference>
<proteinExistence type="inferred from homology"/>
<dbReference type="Gene3D" id="3.30.70.100">
    <property type="match status" value="2"/>
</dbReference>
<evidence type="ECO:0000256" key="13">
    <source>
        <dbReference type="ARBA" id="ARBA00022967"/>
    </source>
</evidence>
<dbReference type="Gene3D" id="3.40.1110.10">
    <property type="entry name" value="Calcium-transporting ATPase, cytoplasmic domain N"/>
    <property type="match status" value="1"/>
</dbReference>
<keyword evidence="5" id="KW-0813">Transport</keyword>
<dbReference type="InterPro" id="IPR006122">
    <property type="entry name" value="HMA_Cu_ion-bd"/>
</dbReference>
<dbReference type="Pfam" id="PF00122">
    <property type="entry name" value="E1-E2_ATPase"/>
    <property type="match status" value="1"/>
</dbReference>
<dbReference type="Pfam" id="PF00702">
    <property type="entry name" value="Hydrolase"/>
    <property type="match status" value="1"/>
</dbReference>
<keyword evidence="12" id="KW-0460">Magnesium</keyword>
<dbReference type="SFLD" id="SFLDG00002">
    <property type="entry name" value="C1.7:_P-type_atpase_like"/>
    <property type="match status" value="1"/>
</dbReference>
<keyword evidence="10" id="KW-0187">Copper transport</keyword>
<dbReference type="Proteomes" id="UP001144256">
    <property type="component" value="Unassembled WGS sequence"/>
</dbReference>
<evidence type="ECO:0000313" key="23">
    <source>
        <dbReference type="EMBL" id="GKX27544.1"/>
    </source>
</evidence>
<dbReference type="RefSeq" id="WP_281810941.1">
    <property type="nucleotide sequence ID" value="NZ_BRLB01000001.1"/>
</dbReference>
<gene>
    <name evidence="23" type="ORF">SH1V18_00240</name>
</gene>
<dbReference type="InterPro" id="IPR008250">
    <property type="entry name" value="ATPase_P-typ_transduc_dom_A_sf"/>
</dbReference>
<evidence type="ECO:0000256" key="14">
    <source>
        <dbReference type="ARBA" id="ARBA00022989"/>
    </source>
</evidence>
<feature type="transmembrane region" description="Helical" evidence="21">
    <location>
        <begin position="788"/>
        <end position="808"/>
    </location>
</feature>
<dbReference type="PROSITE" id="PS01047">
    <property type="entry name" value="HMA_1"/>
    <property type="match status" value="1"/>
</dbReference>
<reference evidence="23" key="1">
    <citation type="submission" date="2022-06" db="EMBL/GenBank/DDBJ databases">
        <title>Vallitalea longa sp. nov., an anaerobic bacterium isolated from marine sediment.</title>
        <authorList>
            <person name="Hirano S."/>
            <person name="Terahara T."/>
            <person name="Mori K."/>
            <person name="Hamada M."/>
            <person name="Matsumoto R."/>
            <person name="Kobayashi T."/>
        </authorList>
    </citation>
    <scope>NUCLEOTIDE SEQUENCE</scope>
    <source>
        <strain evidence="23">SH18-1</strain>
    </source>
</reference>
<dbReference type="GO" id="GO:0140581">
    <property type="term" value="F:P-type monovalent copper transporter activity"/>
    <property type="evidence" value="ECO:0007669"/>
    <property type="project" value="UniProtKB-EC"/>
</dbReference>